<dbReference type="RefSeq" id="WP_120180952.1">
    <property type="nucleotide sequence ID" value="NZ_MBTA01000005.1"/>
</dbReference>
<keyword evidence="3" id="KW-0378">Hydrolase</keyword>
<evidence type="ECO:0000313" key="4">
    <source>
        <dbReference type="Proteomes" id="UP000283433"/>
    </source>
</evidence>
<dbReference type="OrthoDB" id="9811121at2"/>
<accession>A0A419S8K6</accession>
<evidence type="ECO:0000313" key="3">
    <source>
        <dbReference type="EMBL" id="RKD18234.1"/>
    </source>
</evidence>
<dbReference type="Gene3D" id="3.40.630.30">
    <property type="match status" value="1"/>
</dbReference>
<dbReference type="InterPro" id="IPR036526">
    <property type="entry name" value="C-N_Hydrolase_sf"/>
</dbReference>
<protein>
    <submittedName>
        <fullName evidence="3">Carbon-nitrogen hydrolase</fullName>
    </submittedName>
</protein>
<dbReference type="Pfam" id="PF00583">
    <property type="entry name" value="Acetyltransf_1"/>
    <property type="match status" value="1"/>
</dbReference>
<organism evidence="3 4">
    <name type="scientific">Pelobium manganitolerans</name>
    <dbReference type="NCBI Taxonomy" id="1842495"/>
    <lineage>
        <taxon>Bacteria</taxon>
        <taxon>Pseudomonadati</taxon>
        <taxon>Bacteroidota</taxon>
        <taxon>Sphingobacteriia</taxon>
        <taxon>Sphingobacteriales</taxon>
        <taxon>Sphingobacteriaceae</taxon>
        <taxon>Pelobium</taxon>
    </lineage>
</organism>
<dbReference type="GO" id="GO:0016747">
    <property type="term" value="F:acyltransferase activity, transferring groups other than amino-acyl groups"/>
    <property type="evidence" value="ECO:0007669"/>
    <property type="project" value="InterPro"/>
</dbReference>
<keyword evidence="4" id="KW-1185">Reference proteome</keyword>
<feature type="domain" description="CN hydrolase" evidence="1">
    <location>
        <begin position="226"/>
        <end position="481"/>
    </location>
</feature>
<dbReference type="CDD" id="cd07574">
    <property type="entry name" value="nitrilase_Rim1_like"/>
    <property type="match status" value="1"/>
</dbReference>
<dbReference type="InterPro" id="IPR003010">
    <property type="entry name" value="C-N_Hydrolase"/>
</dbReference>
<dbReference type="PROSITE" id="PS51186">
    <property type="entry name" value="GNAT"/>
    <property type="match status" value="1"/>
</dbReference>
<dbReference type="PROSITE" id="PS50263">
    <property type="entry name" value="CN_HYDROLASE"/>
    <property type="match status" value="1"/>
</dbReference>
<dbReference type="PANTHER" id="PTHR23088:SF50">
    <property type="entry name" value="HYDROLASE YHCX"/>
    <property type="match status" value="1"/>
</dbReference>
<comment type="caution">
    <text evidence="3">The sequence shown here is derived from an EMBL/GenBank/DDBJ whole genome shotgun (WGS) entry which is preliminary data.</text>
</comment>
<dbReference type="InterPro" id="IPR000182">
    <property type="entry name" value="GNAT_dom"/>
</dbReference>
<proteinExistence type="predicted"/>
<evidence type="ECO:0000259" key="2">
    <source>
        <dbReference type="PROSITE" id="PS51186"/>
    </source>
</evidence>
<dbReference type="GO" id="GO:0016787">
    <property type="term" value="F:hydrolase activity"/>
    <property type="evidence" value="ECO:0007669"/>
    <property type="project" value="UniProtKB-KW"/>
</dbReference>
<dbReference type="CDD" id="cd04301">
    <property type="entry name" value="NAT_SF"/>
    <property type="match status" value="1"/>
</dbReference>
<feature type="domain" description="N-acetyltransferase" evidence="2">
    <location>
        <begin position="11"/>
        <end position="210"/>
    </location>
</feature>
<dbReference type="Pfam" id="PF00795">
    <property type="entry name" value="CN_hydrolase"/>
    <property type="match status" value="1"/>
</dbReference>
<reference evidence="3 4" key="1">
    <citation type="submission" date="2016-07" db="EMBL/GenBank/DDBJ databases">
        <title>Genome of Pelobium manganitolerans.</title>
        <authorList>
            <person name="Wu S."/>
            <person name="Wang G."/>
        </authorList>
    </citation>
    <scope>NUCLEOTIDE SEQUENCE [LARGE SCALE GENOMIC DNA]</scope>
    <source>
        <strain evidence="3 4">YS-25</strain>
    </source>
</reference>
<dbReference type="Gene3D" id="3.60.110.10">
    <property type="entry name" value="Carbon-nitrogen hydrolase"/>
    <property type="match status" value="1"/>
</dbReference>
<dbReference type="InterPro" id="IPR016181">
    <property type="entry name" value="Acyl_CoA_acyltransferase"/>
</dbReference>
<dbReference type="Proteomes" id="UP000283433">
    <property type="component" value="Unassembled WGS sequence"/>
</dbReference>
<dbReference type="SUPFAM" id="SSF55729">
    <property type="entry name" value="Acyl-CoA N-acyltransferases (Nat)"/>
    <property type="match status" value="1"/>
</dbReference>
<sequence length="513" mass="58802">MLTKPTNIETVELRTLKSEDYNDLKSAMISAYSAMGESYWREKSIEKLIEIFPEGQLCVEINGRVVATALSIIVDYDKLGPNHTYAQATGNYTFNTHTYDGDVLYGIEIFVHPDFRGLRLARRLYDARKALCENLNLKSIILGGRIPNFEKHSHLTPRQYIDKVKMKEIYDPTLTFQISNDFHVKKILKNYLPEDQQSKQFATLLEWNNIYYVDEEKDNLLKKSTVRIGLVQWQMRLFPTVTDLMESAEYFVDAVSDYSSDFVVFPEFFNAPLMADYNHLGEAKAIRELAHHTEYIKNRFCELAVSYNVNIITGSMPLLEDEKLYNVSYLCRRDGSFDRAIKIHPTPSEIHSWGMSGGNELKVLDTDAGRIGILICYDSEFPELARMLALEKMDILFVPFWTDTQNAYNRVRICSQARAIENECYVAITGSVGNLPKVNNMDLQYAQSAIFSPSDFAFPSNAIVGETTPNTETILIADVNLDLLKELHEFGSVKNLKDRRTDFYELSLKKKGK</sequence>
<evidence type="ECO:0000259" key="1">
    <source>
        <dbReference type="PROSITE" id="PS50263"/>
    </source>
</evidence>
<dbReference type="SUPFAM" id="SSF56317">
    <property type="entry name" value="Carbon-nitrogen hydrolase"/>
    <property type="match status" value="1"/>
</dbReference>
<dbReference type="PANTHER" id="PTHR23088">
    <property type="entry name" value="NITRILASE-RELATED"/>
    <property type="match status" value="1"/>
</dbReference>
<name>A0A419S8K6_9SPHI</name>
<dbReference type="AlphaFoldDB" id="A0A419S8K6"/>
<gene>
    <name evidence="3" type="ORF">BCY91_15640</name>
</gene>
<dbReference type="EMBL" id="MBTA01000005">
    <property type="protein sequence ID" value="RKD18234.1"/>
    <property type="molecule type" value="Genomic_DNA"/>
</dbReference>